<feature type="transmembrane region" description="Helical" evidence="2">
    <location>
        <begin position="47"/>
        <end position="70"/>
    </location>
</feature>
<reference evidence="3 4" key="1">
    <citation type="journal article" date="2012" name="Genome Biol.">
        <title>Sequencing three crocodilian genomes to illuminate the evolution of archosaurs and amniotes.</title>
        <authorList>
            <person name="St John J.A."/>
            <person name="Braun E.L."/>
            <person name="Isberg S.R."/>
            <person name="Miles L.G."/>
            <person name="Chong A.Y."/>
            <person name="Gongora J."/>
            <person name="Dalzell P."/>
            <person name="Moran C."/>
            <person name="Bed'hom B."/>
            <person name="Abzhanov A."/>
            <person name="Burgess S.C."/>
            <person name="Cooksey A.M."/>
            <person name="Castoe T.A."/>
            <person name="Crawford N.G."/>
            <person name="Densmore L.D."/>
            <person name="Drew J.C."/>
            <person name="Edwards S.V."/>
            <person name="Faircloth B.C."/>
            <person name="Fujita M.K."/>
            <person name="Greenwold M.J."/>
            <person name="Hoffmann F.G."/>
            <person name="Howard J.M."/>
            <person name="Iguchi T."/>
            <person name="Janes D.E."/>
            <person name="Khan S.Y."/>
            <person name="Kohno S."/>
            <person name="de Koning A.J."/>
            <person name="Lance S.L."/>
            <person name="McCarthy F.M."/>
            <person name="McCormack J.E."/>
            <person name="Merchant M.E."/>
            <person name="Peterson D.G."/>
            <person name="Pollock D.D."/>
            <person name="Pourmand N."/>
            <person name="Raney B.J."/>
            <person name="Roessler K.A."/>
            <person name="Sanford J.R."/>
            <person name="Sawyer R.H."/>
            <person name="Schmidt C.J."/>
            <person name="Triplett E.W."/>
            <person name="Tuberville T.D."/>
            <person name="Venegas-Anaya M."/>
            <person name="Howard J.T."/>
            <person name="Jarvis E.D."/>
            <person name="Guillette L.J.Jr."/>
            <person name="Glenn T.C."/>
            <person name="Green R.E."/>
            <person name="Ray D.A."/>
        </authorList>
    </citation>
    <scope>NUCLEOTIDE SEQUENCE [LARGE SCALE GENOMIC DNA]</scope>
    <source>
        <strain evidence="3">KSC_2009_1</strain>
    </source>
</reference>
<comment type="caution">
    <text evidence="3">The sequence shown here is derived from an EMBL/GenBank/DDBJ whole genome shotgun (WGS) entry which is preliminary data.</text>
</comment>
<proteinExistence type="predicted"/>
<keyword evidence="4" id="KW-1185">Reference proteome</keyword>
<evidence type="ECO:0000256" key="2">
    <source>
        <dbReference type="SAM" id="Phobius"/>
    </source>
</evidence>
<evidence type="ECO:0000256" key="1">
    <source>
        <dbReference type="SAM" id="MobiDB-lite"/>
    </source>
</evidence>
<sequence length="167" mass="18105">MTGSTSQPPISNSTTSATSQPPISNSTISTNINATVHECARFHSWEVALAAGIPICVVLALAIVLAVVCIRQRRSSHRGEHVNPHLPVSEESNYDRTLPVPQAVPYSTMIGQQTHVYVNENHKTSVFPKPMQPPHMGKANQHTDPTGQKPSAIDMESIYETCSPVSQ</sequence>
<evidence type="ECO:0000313" key="3">
    <source>
        <dbReference type="EMBL" id="KYO48169.1"/>
    </source>
</evidence>
<evidence type="ECO:0000313" key="4">
    <source>
        <dbReference type="Proteomes" id="UP000050525"/>
    </source>
</evidence>
<accession>A0A151PGM2</accession>
<protein>
    <submittedName>
        <fullName evidence="3">Uncharacterized protein</fullName>
    </submittedName>
</protein>
<dbReference type="AlphaFoldDB" id="A0A151PGM2"/>
<gene>
    <name evidence="3" type="ORF">Y1Q_0001968</name>
</gene>
<dbReference type="EMBL" id="AKHW03000257">
    <property type="protein sequence ID" value="KYO48169.1"/>
    <property type="molecule type" value="Genomic_DNA"/>
</dbReference>
<name>A0A151PGM2_ALLMI</name>
<feature type="region of interest" description="Disordered" evidence="1">
    <location>
        <begin position="1"/>
        <end position="26"/>
    </location>
</feature>
<keyword evidence="2" id="KW-1133">Transmembrane helix</keyword>
<organism evidence="3 4">
    <name type="scientific">Alligator mississippiensis</name>
    <name type="common">American alligator</name>
    <dbReference type="NCBI Taxonomy" id="8496"/>
    <lineage>
        <taxon>Eukaryota</taxon>
        <taxon>Metazoa</taxon>
        <taxon>Chordata</taxon>
        <taxon>Craniata</taxon>
        <taxon>Vertebrata</taxon>
        <taxon>Euteleostomi</taxon>
        <taxon>Archelosauria</taxon>
        <taxon>Archosauria</taxon>
        <taxon>Crocodylia</taxon>
        <taxon>Alligatoridae</taxon>
        <taxon>Alligatorinae</taxon>
        <taxon>Alligator</taxon>
    </lineage>
</organism>
<keyword evidence="2" id="KW-0472">Membrane</keyword>
<keyword evidence="2" id="KW-0812">Transmembrane</keyword>
<dbReference type="Proteomes" id="UP000050525">
    <property type="component" value="Unassembled WGS sequence"/>
</dbReference>